<evidence type="ECO:0000313" key="1">
    <source>
        <dbReference type="EMBL" id="GAA0144275.1"/>
    </source>
</evidence>
<comment type="caution">
    <text evidence="1">The sequence shown here is derived from an EMBL/GenBank/DDBJ whole genome shotgun (WGS) entry which is preliminary data.</text>
</comment>
<dbReference type="AlphaFoldDB" id="A0AAV3P214"/>
<sequence>MASSISGIHDLNPQKLSGKVGIQTAAISQRQFLSFPRKQQAKVVFVARENDVVLQLEKDPVRLWSRYVEWLYQNKEVGLYLDVSRVGFSESFVGEMEVMFEKAFDDIK</sequence>
<accession>A0AAV3P214</accession>
<dbReference type="Proteomes" id="UP001454036">
    <property type="component" value="Unassembled WGS sequence"/>
</dbReference>
<evidence type="ECO:0000313" key="2">
    <source>
        <dbReference type="Proteomes" id="UP001454036"/>
    </source>
</evidence>
<name>A0AAV3P214_LITER</name>
<reference evidence="1 2" key="1">
    <citation type="submission" date="2024-01" db="EMBL/GenBank/DDBJ databases">
        <title>The complete chloroplast genome sequence of Lithospermum erythrorhizon: insights into the phylogenetic relationship among Boraginaceae species and the maternal lineages of purple gromwells.</title>
        <authorList>
            <person name="Okada T."/>
            <person name="Watanabe K."/>
        </authorList>
    </citation>
    <scope>NUCLEOTIDE SEQUENCE [LARGE SCALE GENOMIC DNA]</scope>
</reference>
<proteinExistence type="predicted"/>
<dbReference type="EMBL" id="BAABME010000623">
    <property type="protein sequence ID" value="GAA0144275.1"/>
    <property type="molecule type" value="Genomic_DNA"/>
</dbReference>
<gene>
    <name evidence="1" type="ORF">LIER_04766</name>
</gene>
<keyword evidence="2" id="KW-1185">Reference proteome</keyword>
<protein>
    <submittedName>
        <fullName evidence="1">Uncharacterized protein</fullName>
    </submittedName>
</protein>
<organism evidence="1 2">
    <name type="scientific">Lithospermum erythrorhizon</name>
    <name type="common">Purple gromwell</name>
    <name type="synonym">Lithospermum officinale var. erythrorhizon</name>
    <dbReference type="NCBI Taxonomy" id="34254"/>
    <lineage>
        <taxon>Eukaryota</taxon>
        <taxon>Viridiplantae</taxon>
        <taxon>Streptophyta</taxon>
        <taxon>Embryophyta</taxon>
        <taxon>Tracheophyta</taxon>
        <taxon>Spermatophyta</taxon>
        <taxon>Magnoliopsida</taxon>
        <taxon>eudicotyledons</taxon>
        <taxon>Gunneridae</taxon>
        <taxon>Pentapetalae</taxon>
        <taxon>asterids</taxon>
        <taxon>lamiids</taxon>
        <taxon>Boraginales</taxon>
        <taxon>Boraginaceae</taxon>
        <taxon>Boraginoideae</taxon>
        <taxon>Lithospermeae</taxon>
        <taxon>Lithospermum</taxon>
    </lineage>
</organism>